<dbReference type="PANTHER" id="PTHR43423:SF1">
    <property type="entry name" value="ABC TRANSPORTER I FAMILY MEMBER 17"/>
    <property type="match status" value="1"/>
</dbReference>
<dbReference type="InterPro" id="IPR003439">
    <property type="entry name" value="ABC_transporter-like_ATP-bd"/>
</dbReference>
<dbReference type="Gene3D" id="3.40.50.300">
    <property type="entry name" value="P-loop containing nucleotide triphosphate hydrolases"/>
    <property type="match status" value="1"/>
</dbReference>
<name>A0ABS4KG22_9FIRM</name>
<dbReference type="SMART" id="SM00382">
    <property type="entry name" value="AAA"/>
    <property type="match status" value="1"/>
</dbReference>
<dbReference type="InterPro" id="IPR027417">
    <property type="entry name" value="P-loop_NTPase"/>
</dbReference>
<dbReference type="CDD" id="cd03228">
    <property type="entry name" value="ABCC_MRP_Like"/>
    <property type="match status" value="1"/>
</dbReference>
<gene>
    <name evidence="4" type="ORF">J2Z71_001644</name>
</gene>
<feature type="domain" description="ABC transporter" evidence="3">
    <location>
        <begin position="4"/>
        <end position="210"/>
    </location>
</feature>
<evidence type="ECO:0000313" key="5">
    <source>
        <dbReference type="Proteomes" id="UP001519306"/>
    </source>
</evidence>
<evidence type="ECO:0000259" key="3">
    <source>
        <dbReference type="PROSITE" id="PS50893"/>
    </source>
</evidence>
<dbReference type="SUPFAM" id="SSF52540">
    <property type="entry name" value="P-loop containing nucleoside triphosphate hydrolases"/>
    <property type="match status" value="1"/>
</dbReference>
<dbReference type="EMBL" id="JAGGLJ010000020">
    <property type="protein sequence ID" value="MBP2026086.1"/>
    <property type="molecule type" value="Genomic_DNA"/>
</dbReference>
<proteinExistence type="predicted"/>
<organism evidence="4 5">
    <name type="scientific">Peptoniphilus stercorisuis</name>
    <dbReference type="NCBI Taxonomy" id="1436965"/>
    <lineage>
        <taxon>Bacteria</taxon>
        <taxon>Bacillati</taxon>
        <taxon>Bacillota</taxon>
        <taxon>Tissierellia</taxon>
        <taxon>Tissierellales</taxon>
        <taxon>Peptoniphilaceae</taxon>
        <taxon>Peptoniphilus</taxon>
    </lineage>
</organism>
<dbReference type="RefSeq" id="WP_210061973.1">
    <property type="nucleotide sequence ID" value="NZ_JAGGLJ010000020.1"/>
</dbReference>
<dbReference type="PROSITE" id="PS50893">
    <property type="entry name" value="ABC_TRANSPORTER_2"/>
    <property type="match status" value="1"/>
</dbReference>
<evidence type="ECO:0000256" key="1">
    <source>
        <dbReference type="ARBA" id="ARBA00022741"/>
    </source>
</evidence>
<keyword evidence="2 4" id="KW-0067">ATP-binding</keyword>
<keyword evidence="1" id="KW-0547">Nucleotide-binding</keyword>
<dbReference type="Pfam" id="PF00005">
    <property type="entry name" value="ABC_tran"/>
    <property type="match status" value="1"/>
</dbReference>
<protein>
    <submittedName>
        <fullName evidence="4">ABC transport system ATP-binding protein</fullName>
    </submittedName>
</protein>
<dbReference type="GO" id="GO:0005524">
    <property type="term" value="F:ATP binding"/>
    <property type="evidence" value="ECO:0007669"/>
    <property type="project" value="UniProtKB-KW"/>
</dbReference>
<sequence>MDLFEMKNVNFKNILFYNNISIKENKTTFIVGESGSGKTTLLKLLNGTIPFDSGNIQYKGRDISSLDQIEYRKKVLLVSQKVYLFDGSIKDNFIKYYSYLKEDIPQDEDIKKYLSICDLNFPISANTNTLSGGEKQRVYNAIALSLNPDVLMLDEPTSALDINTSIEFLNSLKNYTLENNISLIIVSHNKEIVDKFSDEIINLRKENKNE</sequence>
<dbReference type="Proteomes" id="UP001519306">
    <property type="component" value="Unassembled WGS sequence"/>
</dbReference>
<reference evidence="4 5" key="1">
    <citation type="submission" date="2021-03" db="EMBL/GenBank/DDBJ databases">
        <title>Genomic Encyclopedia of Type Strains, Phase IV (KMG-IV): sequencing the most valuable type-strain genomes for metagenomic binning, comparative biology and taxonomic classification.</title>
        <authorList>
            <person name="Goeker M."/>
        </authorList>
    </citation>
    <scope>NUCLEOTIDE SEQUENCE [LARGE SCALE GENOMIC DNA]</scope>
    <source>
        <strain evidence="4 5">DSM 27563</strain>
    </source>
</reference>
<dbReference type="InterPro" id="IPR003593">
    <property type="entry name" value="AAA+_ATPase"/>
</dbReference>
<comment type="caution">
    <text evidence="4">The sequence shown here is derived from an EMBL/GenBank/DDBJ whole genome shotgun (WGS) entry which is preliminary data.</text>
</comment>
<accession>A0ABS4KG22</accession>
<dbReference type="PANTHER" id="PTHR43423">
    <property type="entry name" value="ABC TRANSPORTER I FAMILY MEMBER 17"/>
    <property type="match status" value="1"/>
</dbReference>
<evidence type="ECO:0000256" key="2">
    <source>
        <dbReference type="ARBA" id="ARBA00022840"/>
    </source>
</evidence>
<keyword evidence="5" id="KW-1185">Reference proteome</keyword>
<evidence type="ECO:0000313" key="4">
    <source>
        <dbReference type="EMBL" id="MBP2026086.1"/>
    </source>
</evidence>